<dbReference type="Gene3D" id="1.20.1250.20">
    <property type="entry name" value="MFS general substrate transporter like domains"/>
    <property type="match status" value="2"/>
</dbReference>
<evidence type="ECO:0000256" key="1">
    <source>
        <dbReference type="ARBA" id="ARBA00004141"/>
    </source>
</evidence>
<feature type="transmembrane region" description="Helical" evidence="6">
    <location>
        <begin position="268"/>
        <end position="289"/>
    </location>
</feature>
<reference evidence="7 8" key="1">
    <citation type="journal article" date="2019" name="Nat. Plants">
        <title>Stout camphor tree genome fills gaps in understanding of flowering plant genome evolution.</title>
        <authorList>
            <person name="Chaw S.M."/>
            <person name="Liu Y.C."/>
            <person name="Wu Y.W."/>
            <person name="Wang H.Y."/>
            <person name="Lin C.I."/>
            <person name="Wu C.S."/>
            <person name="Ke H.M."/>
            <person name="Chang L.Y."/>
            <person name="Hsu C.Y."/>
            <person name="Yang H.T."/>
            <person name="Sudianto E."/>
            <person name="Hsu M.H."/>
            <person name="Wu K.P."/>
            <person name="Wang L.N."/>
            <person name="Leebens-Mack J.H."/>
            <person name="Tsai I.J."/>
        </authorList>
    </citation>
    <scope>NUCLEOTIDE SEQUENCE [LARGE SCALE GENOMIC DNA]</scope>
    <source>
        <strain evidence="8">cv. Chaw 1501</strain>
        <tissue evidence="7">Young leaves</tissue>
    </source>
</reference>
<comment type="caution">
    <text evidence="7">The sequence shown here is derived from an EMBL/GenBank/DDBJ whole genome shotgun (WGS) entry which is preliminary data.</text>
</comment>
<dbReference type="Pfam" id="PF00854">
    <property type="entry name" value="PTR2"/>
    <property type="match status" value="1"/>
</dbReference>
<dbReference type="PANTHER" id="PTHR11654">
    <property type="entry name" value="OLIGOPEPTIDE TRANSPORTER-RELATED"/>
    <property type="match status" value="1"/>
</dbReference>
<evidence type="ECO:0000256" key="2">
    <source>
        <dbReference type="ARBA" id="ARBA00005982"/>
    </source>
</evidence>
<keyword evidence="3 6" id="KW-0812">Transmembrane</keyword>
<dbReference type="EMBL" id="QPKB01000013">
    <property type="protein sequence ID" value="RWR97421.1"/>
    <property type="molecule type" value="Genomic_DNA"/>
</dbReference>
<feature type="transmembrane region" description="Helical" evidence="6">
    <location>
        <begin position="231"/>
        <end position="248"/>
    </location>
</feature>
<dbReference type="OrthoDB" id="8904098at2759"/>
<evidence type="ECO:0000256" key="6">
    <source>
        <dbReference type="SAM" id="Phobius"/>
    </source>
</evidence>
<dbReference type="AlphaFoldDB" id="A0A443Q325"/>
<keyword evidence="5 6" id="KW-0472">Membrane</keyword>
<proteinExistence type="inferred from homology"/>
<dbReference type="InterPro" id="IPR000109">
    <property type="entry name" value="POT_fam"/>
</dbReference>
<keyword evidence="8" id="KW-1185">Reference proteome</keyword>
<evidence type="ECO:0000256" key="3">
    <source>
        <dbReference type="ARBA" id="ARBA00022692"/>
    </source>
</evidence>
<feature type="transmembrane region" description="Helical" evidence="6">
    <location>
        <begin position="72"/>
        <end position="95"/>
    </location>
</feature>
<keyword evidence="4 6" id="KW-1133">Transmembrane helix</keyword>
<evidence type="ECO:0000313" key="8">
    <source>
        <dbReference type="Proteomes" id="UP000283530"/>
    </source>
</evidence>
<protein>
    <submittedName>
        <fullName evidence="7">Protein NRT1/ PTR FAMILY 4.5-like protein</fullName>
    </submittedName>
</protein>
<evidence type="ECO:0000256" key="5">
    <source>
        <dbReference type="ARBA" id="ARBA00023136"/>
    </source>
</evidence>
<evidence type="ECO:0000256" key="4">
    <source>
        <dbReference type="ARBA" id="ARBA00022989"/>
    </source>
</evidence>
<dbReference type="Proteomes" id="UP000283530">
    <property type="component" value="Unassembled WGS sequence"/>
</dbReference>
<dbReference type="GO" id="GO:0016020">
    <property type="term" value="C:membrane"/>
    <property type="evidence" value="ECO:0007669"/>
    <property type="project" value="UniProtKB-SubCell"/>
</dbReference>
<accession>A0A443Q325</accession>
<name>A0A443Q325_9MAGN</name>
<dbReference type="GO" id="GO:0022857">
    <property type="term" value="F:transmembrane transporter activity"/>
    <property type="evidence" value="ECO:0007669"/>
    <property type="project" value="InterPro"/>
</dbReference>
<organism evidence="7 8">
    <name type="scientific">Cinnamomum micranthum f. kanehirae</name>
    <dbReference type="NCBI Taxonomy" id="337451"/>
    <lineage>
        <taxon>Eukaryota</taxon>
        <taxon>Viridiplantae</taxon>
        <taxon>Streptophyta</taxon>
        <taxon>Embryophyta</taxon>
        <taxon>Tracheophyta</taxon>
        <taxon>Spermatophyta</taxon>
        <taxon>Magnoliopsida</taxon>
        <taxon>Magnoliidae</taxon>
        <taxon>Laurales</taxon>
        <taxon>Lauraceae</taxon>
        <taxon>Cinnamomum</taxon>
    </lineage>
</organism>
<comment type="subcellular location">
    <subcellularLocation>
        <location evidence="1">Membrane</location>
        <topology evidence="1">Multi-pass membrane protein</topology>
    </subcellularLocation>
</comment>
<sequence>MTLQALVPSLKPAPCNIYDETTKCEKVEGGNAALLYVAMYFVALGLSGIRSSGPVHGADQFDQNDPKEVMQMLGLGFGISTIASLMCAIVFFCGMPRYRIQLVQKTDAVIELFQVFVAAFRNRNLHLPQNHEELYEIDRVQETSEELEFLPHKDRLRFLDKATIQTSDSPNPWRLCRVTQVENAKMFLSIFPVFCCTILMSAGQAQMTSFSIHQGLTMGARIIGDFKVPPGSLPLIPVVSLIFIIPMYERFFIPFARKITGVPTGITYLQRIGGGLFLAMVAMAAAEFVEVRRKELAKSLGMLDAVPGVQSLPMNILWLAFQQAIYSVSEMFTNTGLQ</sequence>
<comment type="similarity">
    <text evidence="2">Belongs to the major facilitator superfamily. Proton-dependent oligopeptide transporter (POT/PTR) (TC 2.A.17) family.</text>
</comment>
<feature type="transmembrane region" description="Helical" evidence="6">
    <location>
        <begin position="33"/>
        <end position="52"/>
    </location>
</feature>
<evidence type="ECO:0000313" key="7">
    <source>
        <dbReference type="EMBL" id="RWR97421.1"/>
    </source>
</evidence>
<gene>
    <name evidence="7" type="ORF">CKAN_02685300</name>
</gene>
<dbReference type="InterPro" id="IPR036259">
    <property type="entry name" value="MFS_trans_sf"/>
</dbReference>